<reference evidence="1 2" key="2">
    <citation type="journal article" date="2022" name="Mol. Ecol. Resour.">
        <title>The genomes of chicory, endive, great burdock and yacon provide insights into Asteraceae paleo-polyploidization history and plant inulin production.</title>
        <authorList>
            <person name="Fan W."/>
            <person name="Wang S."/>
            <person name="Wang H."/>
            <person name="Wang A."/>
            <person name="Jiang F."/>
            <person name="Liu H."/>
            <person name="Zhao H."/>
            <person name="Xu D."/>
            <person name="Zhang Y."/>
        </authorList>
    </citation>
    <scope>NUCLEOTIDE SEQUENCE [LARGE SCALE GENOMIC DNA]</scope>
    <source>
        <strain evidence="2">cv. Yunnan</strain>
        <tissue evidence="1">Leaves</tissue>
    </source>
</reference>
<gene>
    <name evidence="1" type="ORF">L1987_80561</name>
</gene>
<dbReference type="Proteomes" id="UP001056120">
    <property type="component" value="Linkage Group LG27"/>
</dbReference>
<comment type="caution">
    <text evidence="1">The sequence shown here is derived from an EMBL/GenBank/DDBJ whole genome shotgun (WGS) entry which is preliminary data.</text>
</comment>
<reference evidence="2" key="1">
    <citation type="journal article" date="2022" name="Mol. Ecol. Resour.">
        <title>The genomes of chicory, endive, great burdock and yacon provide insights into Asteraceae palaeo-polyploidization history and plant inulin production.</title>
        <authorList>
            <person name="Fan W."/>
            <person name="Wang S."/>
            <person name="Wang H."/>
            <person name="Wang A."/>
            <person name="Jiang F."/>
            <person name="Liu H."/>
            <person name="Zhao H."/>
            <person name="Xu D."/>
            <person name="Zhang Y."/>
        </authorList>
    </citation>
    <scope>NUCLEOTIDE SEQUENCE [LARGE SCALE GENOMIC DNA]</scope>
    <source>
        <strain evidence="2">cv. Yunnan</strain>
    </source>
</reference>
<protein>
    <submittedName>
        <fullName evidence="1">Uncharacterized protein</fullName>
    </submittedName>
</protein>
<accession>A0ACB8YMD3</accession>
<keyword evidence="2" id="KW-1185">Reference proteome</keyword>
<dbReference type="EMBL" id="CM042044">
    <property type="protein sequence ID" value="KAI3686872.1"/>
    <property type="molecule type" value="Genomic_DNA"/>
</dbReference>
<sequence>MIEQKHLVSWMREKVHEASESLTEIQIMEILDPMTKEEFENIRIKNLLRVALQCVEEDKDARPTMSEVVKMLLDSDKDY</sequence>
<evidence type="ECO:0000313" key="2">
    <source>
        <dbReference type="Proteomes" id="UP001056120"/>
    </source>
</evidence>
<organism evidence="1 2">
    <name type="scientific">Smallanthus sonchifolius</name>
    <dbReference type="NCBI Taxonomy" id="185202"/>
    <lineage>
        <taxon>Eukaryota</taxon>
        <taxon>Viridiplantae</taxon>
        <taxon>Streptophyta</taxon>
        <taxon>Embryophyta</taxon>
        <taxon>Tracheophyta</taxon>
        <taxon>Spermatophyta</taxon>
        <taxon>Magnoliopsida</taxon>
        <taxon>eudicotyledons</taxon>
        <taxon>Gunneridae</taxon>
        <taxon>Pentapetalae</taxon>
        <taxon>asterids</taxon>
        <taxon>campanulids</taxon>
        <taxon>Asterales</taxon>
        <taxon>Asteraceae</taxon>
        <taxon>Asteroideae</taxon>
        <taxon>Heliantheae alliance</taxon>
        <taxon>Millerieae</taxon>
        <taxon>Smallanthus</taxon>
    </lineage>
</organism>
<evidence type="ECO:0000313" key="1">
    <source>
        <dbReference type="EMBL" id="KAI3686872.1"/>
    </source>
</evidence>
<proteinExistence type="predicted"/>
<name>A0ACB8YMD3_9ASTR</name>